<dbReference type="EMBL" id="PFBD01000018">
    <property type="protein sequence ID" value="PIR87152.1"/>
    <property type="molecule type" value="Genomic_DNA"/>
</dbReference>
<sequence>MNRFEDYDTPKPAPEEEPSAEIKSPQALEQGPRPRFEFAMKTEAADYRNGDPNEDAVLADPTRGVFGVFDGIGGHDGGEIASQIACEKIAEALAKDPKPGQGVEEVVKNALIKANTAVLEAPRQGKGKYGMGTTASILFLLPSRPGKKQEAVIGHVGDSRIYQITVKGEIRQVTTDHGYAGYLGSATEEEIKKELVTRPKQVGARGLSQDAQNYAEKRNILIQAIGSRAIFPDVNRVSVQPDDIFVLLTDGGHDPLLINDVLPEIAAAARTQSPQAATALLMQKVRESRQAETMISKDDDTSVLVVRVQVVEAEPEPETLTMDANPEEIKNTAQTMDRYRALEKEIEKAQSFHELYIALESARSAKEKEILNPDEAADLVDSLRQADTLDAGRVPETAGLRAKVVALLESGAGIREANSLQQLKTGLRWAKDVASEEDKTTARGLSEVVINRKQPALARQLGGLHKDLEEVVIRLTLHESTDFEELYRMLRDLKTIRSKSREYAAEAVIAKIQAYRDRTARDDMPQRDTITNAYNLRELAQTLLLKERRSS</sequence>
<dbReference type="InterPro" id="IPR036457">
    <property type="entry name" value="PPM-type-like_dom_sf"/>
</dbReference>
<protein>
    <recommendedName>
        <fullName evidence="2">PPM-type phosphatase domain-containing protein</fullName>
    </recommendedName>
</protein>
<dbReference type="PROSITE" id="PS51746">
    <property type="entry name" value="PPM_2"/>
    <property type="match status" value="1"/>
</dbReference>
<dbReference type="InterPro" id="IPR015655">
    <property type="entry name" value="PP2C"/>
</dbReference>
<name>A0A2H0UL64_9BACT</name>
<dbReference type="SMART" id="SM00331">
    <property type="entry name" value="PP2C_SIG"/>
    <property type="match status" value="1"/>
</dbReference>
<dbReference type="SUPFAM" id="SSF81606">
    <property type="entry name" value="PP2C-like"/>
    <property type="match status" value="1"/>
</dbReference>
<dbReference type="Gene3D" id="3.60.40.10">
    <property type="entry name" value="PPM-type phosphatase domain"/>
    <property type="match status" value="1"/>
</dbReference>
<dbReference type="CDD" id="cd00143">
    <property type="entry name" value="PP2Cc"/>
    <property type="match status" value="1"/>
</dbReference>
<proteinExistence type="predicted"/>
<evidence type="ECO:0000256" key="1">
    <source>
        <dbReference type="SAM" id="MobiDB-lite"/>
    </source>
</evidence>
<evidence type="ECO:0000313" key="3">
    <source>
        <dbReference type="EMBL" id="PIR87152.1"/>
    </source>
</evidence>
<dbReference type="AlphaFoldDB" id="A0A2H0UL64"/>
<feature type="region of interest" description="Disordered" evidence="1">
    <location>
        <begin position="1"/>
        <end position="34"/>
    </location>
</feature>
<accession>A0A2H0UL64</accession>
<gene>
    <name evidence="3" type="ORF">COU11_01910</name>
</gene>
<comment type="caution">
    <text evidence="3">The sequence shown here is derived from an EMBL/GenBank/DDBJ whole genome shotgun (WGS) entry which is preliminary data.</text>
</comment>
<evidence type="ECO:0000259" key="2">
    <source>
        <dbReference type="PROSITE" id="PS51746"/>
    </source>
</evidence>
<dbReference type="SMART" id="SM00332">
    <property type="entry name" value="PP2Cc"/>
    <property type="match status" value="1"/>
</dbReference>
<evidence type="ECO:0000313" key="4">
    <source>
        <dbReference type="Proteomes" id="UP000229526"/>
    </source>
</evidence>
<reference evidence="4" key="1">
    <citation type="submission" date="2017-09" db="EMBL/GenBank/DDBJ databases">
        <title>Depth-based differentiation of microbial function through sediment-hosted aquifers and enrichment of novel symbionts in the deep terrestrial subsurface.</title>
        <authorList>
            <person name="Probst A.J."/>
            <person name="Ladd B."/>
            <person name="Jarett J.K."/>
            <person name="Geller-Mcgrath D.E."/>
            <person name="Sieber C.M.K."/>
            <person name="Emerson J.B."/>
            <person name="Anantharaman K."/>
            <person name="Thomas B.C."/>
            <person name="Malmstrom R."/>
            <person name="Stieglmeier M."/>
            <person name="Klingl A."/>
            <person name="Woyke T."/>
            <person name="Ryan C.M."/>
            <person name="Banfield J.F."/>
        </authorList>
    </citation>
    <scope>NUCLEOTIDE SEQUENCE [LARGE SCALE GENOMIC DNA]</scope>
</reference>
<dbReference type="Pfam" id="PF13672">
    <property type="entry name" value="PP2C_2"/>
    <property type="match status" value="1"/>
</dbReference>
<dbReference type="InterPro" id="IPR001932">
    <property type="entry name" value="PPM-type_phosphatase-like_dom"/>
</dbReference>
<dbReference type="Proteomes" id="UP000229526">
    <property type="component" value="Unassembled WGS sequence"/>
</dbReference>
<dbReference type="PANTHER" id="PTHR47992">
    <property type="entry name" value="PROTEIN PHOSPHATASE"/>
    <property type="match status" value="1"/>
</dbReference>
<dbReference type="GO" id="GO:0004722">
    <property type="term" value="F:protein serine/threonine phosphatase activity"/>
    <property type="evidence" value="ECO:0007669"/>
    <property type="project" value="InterPro"/>
</dbReference>
<organism evidence="3 4">
    <name type="scientific">Candidatus Harrisonbacteria bacterium CG10_big_fil_rev_8_21_14_0_10_49_15</name>
    <dbReference type="NCBI Taxonomy" id="1974587"/>
    <lineage>
        <taxon>Bacteria</taxon>
        <taxon>Candidatus Harrisoniibacteriota</taxon>
    </lineage>
</organism>
<feature type="domain" description="PPM-type phosphatase" evidence="2">
    <location>
        <begin position="37"/>
        <end position="308"/>
    </location>
</feature>